<gene>
    <name evidence="10" type="ORF">MSP7336_00853</name>
</gene>
<evidence type="ECO:0000313" key="11">
    <source>
        <dbReference type="Proteomes" id="UP000252015"/>
    </source>
</evidence>
<sequence>MVNDEETMLVETVREFVDKEVKPTVRDVEHANEYPEAWIEQMKRIGIYGLAIPEEYGGSPVSMPCYVLVTQELARGWMSLAGAMGGHTVVAKLLAEFGTEEQKRRYLPVMATGQMRATMALTEPGGGSDLQNMSTTALRDGEELVINGSKTWISNARRSGLIALLCKTDPAATPRHRGISVVLVEPGPGLTISRDLPKLGYKGVESCELSFDGYRAPVSAILGATPGKGFAQMMKGLETGRIQVASRALGVATAALEDALAYAQQRESFGQPIWKHQAVGNYLADMATKLTAARQLTRYAAERYDSGERADMEAGMAKLFASEVAMEIALNAVRIHGGYGYSTEYDVERYFRDAPLMIVGEGTNEIQRNVIASQLVARGGI</sequence>
<organism evidence="10 11">
    <name type="scientific">Mycobacterium shimoidei</name>
    <dbReference type="NCBI Taxonomy" id="29313"/>
    <lineage>
        <taxon>Bacteria</taxon>
        <taxon>Bacillati</taxon>
        <taxon>Actinomycetota</taxon>
        <taxon>Actinomycetes</taxon>
        <taxon>Mycobacteriales</taxon>
        <taxon>Mycobacteriaceae</taxon>
        <taxon>Mycobacterium</taxon>
    </lineage>
</organism>
<evidence type="ECO:0000313" key="10">
    <source>
        <dbReference type="EMBL" id="SRX92627.1"/>
    </source>
</evidence>
<evidence type="ECO:0000256" key="4">
    <source>
        <dbReference type="ARBA" id="ARBA00022827"/>
    </source>
</evidence>
<dbReference type="Gene3D" id="1.20.140.10">
    <property type="entry name" value="Butyryl-CoA Dehydrogenase, subunit A, domain 3"/>
    <property type="match status" value="1"/>
</dbReference>
<evidence type="ECO:0000256" key="2">
    <source>
        <dbReference type="ARBA" id="ARBA00009347"/>
    </source>
</evidence>
<comment type="cofactor">
    <cofactor evidence="1 6">
        <name>FAD</name>
        <dbReference type="ChEBI" id="CHEBI:57692"/>
    </cofactor>
</comment>
<keyword evidence="4 6" id="KW-0274">FAD</keyword>
<keyword evidence="11" id="KW-1185">Reference proteome</keyword>
<evidence type="ECO:0000256" key="1">
    <source>
        <dbReference type="ARBA" id="ARBA00001974"/>
    </source>
</evidence>
<dbReference type="SUPFAM" id="SSF56645">
    <property type="entry name" value="Acyl-CoA dehydrogenase NM domain-like"/>
    <property type="match status" value="1"/>
</dbReference>
<dbReference type="AlphaFoldDB" id="A0A375YUU6"/>
<dbReference type="InterPro" id="IPR006091">
    <property type="entry name" value="Acyl-CoA_Oxase/DH_mid-dom"/>
</dbReference>
<feature type="domain" description="Acyl-CoA dehydrogenase/oxidase C-terminal" evidence="7">
    <location>
        <begin position="227"/>
        <end position="375"/>
    </location>
</feature>
<dbReference type="InterPro" id="IPR009075">
    <property type="entry name" value="AcylCo_DH/oxidase_C"/>
</dbReference>
<keyword evidence="5 6" id="KW-0560">Oxidoreductase</keyword>
<dbReference type="Pfam" id="PF02770">
    <property type="entry name" value="Acyl-CoA_dh_M"/>
    <property type="match status" value="1"/>
</dbReference>
<evidence type="ECO:0000259" key="8">
    <source>
        <dbReference type="Pfam" id="PF02770"/>
    </source>
</evidence>
<reference evidence="10 11" key="1">
    <citation type="submission" date="2018-05" db="EMBL/GenBank/DDBJ databases">
        <authorList>
            <consortium name="IHU Genomes"/>
        </authorList>
    </citation>
    <scope>NUCLEOTIDE SEQUENCE [LARGE SCALE GENOMIC DNA]</scope>
    <source>
        <strain evidence="10 11">P7336</strain>
    </source>
</reference>
<dbReference type="STRING" id="29313.BHQ16_01830"/>
<dbReference type="InterPro" id="IPR036250">
    <property type="entry name" value="AcylCo_DH-like_C"/>
</dbReference>
<dbReference type="Pfam" id="PF00441">
    <property type="entry name" value="Acyl-CoA_dh_1"/>
    <property type="match status" value="1"/>
</dbReference>
<dbReference type="SUPFAM" id="SSF47203">
    <property type="entry name" value="Acyl-CoA dehydrogenase C-terminal domain-like"/>
    <property type="match status" value="1"/>
</dbReference>
<name>A0A375YUU6_MYCSH</name>
<dbReference type="RefSeq" id="WP_280524355.1">
    <property type="nucleotide sequence ID" value="NZ_UEGW01000001.1"/>
</dbReference>
<dbReference type="FunFam" id="1.10.540.10:FF:000002">
    <property type="entry name" value="Acyl-CoA dehydrogenase FadE19"/>
    <property type="match status" value="1"/>
</dbReference>
<evidence type="ECO:0000259" key="9">
    <source>
        <dbReference type="Pfam" id="PF02771"/>
    </source>
</evidence>
<dbReference type="Gene3D" id="1.10.540.10">
    <property type="entry name" value="Acyl-CoA dehydrogenase/oxidase, N-terminal domain"/>
    <property type="match status" value="1"/>
</dbReference>
<dbReference type="InterPro" id="IPR037069">
    <property type="entry name" value="AcylCoA_DH/ox_N_sf"/>
</dbReference>
<protein>
    <submittedName>
        <fullName evidence="10">Acyl-CoA dehydrogenase [Gordonia sp. KTR9]</fullName>
    </submittedName>
</protein>
<dbReference type="InterPro" id="IPR009100">
    <property type="entry name" value="AcylCoA_DH/oxidase_NM_dom_sf"/>
</dbReference>
<evidence type="ECO:0000256" key="6">
    <source>
        <dbReference type="RuleBase" id="RU362125"/>
    </source>
</evidence>
<dbReference type="Gene3D" id="2.40.110.10">
    <property type="entry name" value="Butyryl-CoA Dehydrogenase, subunit A, domain 2"/>
    <property type="match status" value="1"/>
</dbReference>
<dbReference type="InterPro" id="IPR046373">
    <property type="entry name" value="Acyl-CoA_Oxase/DH_mid-dom_sf"/>
</dbReference>
<dbReference type="FunFam" id="1.20.140.10:FF:000001">
    <property type="entry name" value="Acyl-CoA dehydrogenase"/>
    <property type="match status" value="1"/>
</dbReference>
<dbReference type="PIRSF" id="PIRSF016578">
    <property type="entry name" value="HsaA"/>
    <property type="match status" value="1"/>
</dbReference>
<keyword evidence="3 6" id="KW-0285">Flavoprotein</keyword>
<evidence type="ECO:0000256" key="3">
    <source>
        <dbReference type="ARBA" id="ARBA00022630"/>
    </source>
</evidence>
<dbReference type="InterPro" id="IPR013786">
    <property type="entry name" value="AcylCoA_DH/ox_N"/>
</dbReference>
<dbReference type="PANTHER" id="PTHR43884:SF12">
    <property type="entry name" value="ISOVALERYL-COA DEHYDROGENASE, MITOCHONDRIAL-RELATED"/>
    <property type="match status" value="1"/>
</dbReference>
<dbReference type="EMBL" id="UEGW01000001">
    <property type="protein sequence ID" value="SRX92627.1"/>
    <property type="molecule type" value="Genomic_DNA"/>
</dbReference>
<evidence type="ECO:0000256" key="5">
    <source>
        <dbReference type="ARBA" id="ARBA00023002"/>
    </source>
</evidence>
<dbReference type="Pfam" id="PF02771">
    <property type="entry name" value="Acyl-CoA_dh_N"/>
    <property type="match status" value="1"/>
</dbReference>
<proteinExistence type="inferred from homology"/>
<comment type="similarity">
    <text evidence="2 6">Belongs to the acyl-CoA dehydrogenase family.</text>
</comment>
<feature type="domain" description="Acyl-CoA oxidase/dehydrogenase middle" evidence="8">
    <location>
        <begin position="119"/>
        <end position="212"/>
    </location>
</feature>
<dbReference type="GO" id="GO:0050660">
    <property type="term" value="F:flavin adenine dinucleotide binding"/>
    <property type="evidence" value="ECO:0007669"/>
    <property type="project" value="InterPro"/>
</dbReference>
<evidence type="ECO:0000259" key="7">
    <source>
        <dbReference type="Pfam" id="PF00441"/>
    </source>
</evidence>
<accession>A0A375YUU6</accession>
<dbReference type="PANTHER" id="PTHR43884">
    <property type="entry name" value="ACYL-COA DEHYDROGENASE"/>
    <property type="match status" value="1"/>
</dbReference>
<dbReference type="GO" id="GO:0003995">
    <property type="term" value="F:acyl-CoA dehydrogenase activity"/>
    <property type="evidence" value="ECO:0007669"/>
    <property type="project" value="TreeGrafter"/>
</dbReference>
<dbReference type="Proteomes" id="UP000252015">
    <property type="component" value="Unassembled WGS sequence"/>
</dbReference>
<feature type="domain" description="Acyl-CoA dehydrogenase/oxidase N-terminal" evidence="9">
    <location>
        <begin position="3"/>
        <end position="114"/>
    </location>
</feature>